<dbReference type="InterPro" id="IPR050832">
    <property type="entry name" value="Bact_Acetyltransf"/>
</dbReference>
<keyword evidence="2" id="KW-0012">Acyltransferase</keyword>
<dbReference type="CDD" id="cd04301">
    <property type="entry name" value="NAT_SF"/>
    <property type="match status" value="1"/>
</dbReference>
<accession>A0A7G3G860</accession>
<evidence type="ECO:0000256" key="2">
    <source>
        <dbReference type="ARBA" id="ARBA00023315"/>
    </source>
</evidence>
<dbReference type="Gene3D" id="3.40.630.30">
    <property type="match status" value="1"/>
</dbReference>
<dbReference type="PROSITE" id="PS51186">
    <property type="entry name" value="GNAT"/>
    <property type="match status" value="1"/>
</dbReference>
<proteinExistence type="predicted"/>
<dbReference type="KEGG" id="ifl:C1H71_07335"/>
<dbReference type="AlphaFoldDB" id="A0A7G3G860"/>
<dbReference type="Proteomes" id="UP000515917">
    <property type="component" value="Chromosome"/>
</dbReference>
<feature type="domain" description="N-acetyltransferase" evidence="3">
    <location>
        <begin position="5"/>
        <end position="169"/>
    </location>
</feature>
<evidence type="ECO:0000256" key="1">
    <source>
        <dbReference type="ARBA" id="ARBA00022679"/>
    </source>
</evidence>
<evidence type="ECO:0000259" key="3">
    <source>
        <dbReference type="PROSITE" id="PS51186"/>
    </source>
</evidence>
<evidence type="ECO:0000313" key="4">
    <source>
        <dbReference type="EMBL" id="QBC43372.1"/>
    </source>
</evidence>
<reference evidence="4 5" key="1">
    <citation type="submission" date="2018-01" db="EMBL/GenBank/DDBJ databases">
        <title>Genome sequence of Iodobacter sp. strain PCH194 isolated from Indian Trans-Himalaya.</title>
        <authorList>
            <person name="Kumar V."/>
            <person name="Thakur V."/>
            <person name="Kumar S."/>
            <person name="Singh D."/>
        </authorList>
    </citation>
    <scope>NUCLEOTIDE SEQUENCE [LARGE SCALE GENOMIC DNA]</scope>
    <source>
        <strain evidence="4 5">PCH194</strain>
    </source>
</reference>
<sequence>MSPHISFRTASLADVRNLAALAIQVWLHTYAKDGIRHDISAYVLGEFTPKKFAALINNPQYRLLIAENKGHLIAYAMLDLAASNADLPSAELKTFYVQEAFTGQGIGKQLLAYVERNLNQQAYWLSVNSNNTRAIAFYAHQAFVQHGVTYFEFGGNQYENKVLVKHPKAIDIKHM</sequence>
<dbReference type="PANTHER" id="PTHR43877:SF1">
    <property type="entry name" value="ACETYLTRANSFERASE"/>
    <property type="match status" value="1"/>
</dbReference>
<gene>
    <name evidence="4" type="ORF">C1H71_07335</name>
</gene>
<dbReference type="PANTHER" id="PTHR43877">
    <property type="entry name" value="AMINOALKYLPHOSPHONATE N-ACETYLTRANSFERASE-RELATED-RELATED"/>
    <property type="match status" value="1"/>
</dbReference>
<evidence type="ECO:0000313" key="5">
    <source>
        <dbReference type="Proteomes" id="UP000515917"/>
    </source>
</evidence>
<dbReference type="EMBL" id="CP025781">
    <property type="protein sequence ID" value="QBC43372.1"/>
    <property type="molecule type" value="Genomic_DNA"/>
</dbReference>
<dbReference type="InterPro" id="IPR016181">
    <property type="entry name" value="Acyl_CoA_acyltransferase"/>
</dbReference>
<dbReference type="InterPro" id="IPR000182">
    <property type="entry name" value="GNAT_dom"/>
</dbReference>
<dbReference type="Pfam" id="PF00583">
    <property type="entry name" value="Acetyltransf_1"/>
    <property type="match status" value="1"/>
</dbReference>
<keyword evidence="5" id="KW-1185">Reference proteome</keyword>
<organism evidence="4 5">
    <name type="scientific">Iodobacter fluviatilis</name>
    <dbReference type="NCBI Taxonomy" id="537"/>
    <lineage>
        <taxon>Bacteria</taxon>
        <taxon>Pseudomonadati</taxon>
        <taxon>Pseudomonadota</taxon>
        <taxon>Betaproteobacteria</taxon>
        <taxon>Neisseriales</taxon>
        <taxon>Chitinibacteraceae</taxon>
        <taxon>Iodobacter</taxon>
    </lineage>
</organism>
<protein>
    <submittedName>
        <fullName evidence="4">N-acetyltransferase</fullName>
    </submittedName>
</protein>
<name>A0A7G3G860_9NEIS</name>
<dbReference type="SUPFAM" id="SSF55729">
    <property type="entry name" value="Acyl-CoA N-acyltransferases (Nat)"/>
    <property type="match status" value="1"/>
</dbReference>
<dbReference type="RefSeq" id="WP_130105951.1">
    <property type="nucleotide sequence ID" value="NZ_CP025781.1"/>
</dbReference>
<dbReference type="GO" id="GO:0016747">
    <property type="term" value="F:acyltransferase activity, transferring groups other than amino-acyl groups"/>
    <property type="evidence" value="ECO:0007669"/>
    <property type="project" value="InterPro"/>
</dbReference>
<keyword evidence="1 4" id="KW-0808">Transferase</keyword>